<evidence type="ECO:0000313" key="1">
    <source>
        <dbReference type="EMBL" id="PNI62955.1"/>
    </source>
</evidence>
<reference evidence="1 2" key="1">
    <citation type="submission" date="2017-12" db="EMBL/GenBank/DDBJ databases">
        <title>High-resolution comparative analysis of great ape genomes.</title>
        <authorList>
            <person name="Pollen A."/>
            <person name="Hastie A."/>
            <person name="Hormozdiari F."/>
            <person name="Dougherty M."/>
            <person name="Liu R."/>
            <person name="Chaisson M."/>
            <person name="Hoppe E."/>
            <person name="Hill C."/>
            <person name="Pang A."/>
            <person name="Hillier L."/>
            <person name="Baker C."/>
            <person name="Armstrong J."/>
            <person name="Shendure J."/>
            <person name="Paten B."/>
            <person name="Wilson R."/>
            <person name="Chao H."/>
            <person name="Schneider V."/>
            <person name="Ventura M."/>
            <person name="Kronenberg Z."/>
            <person name="Murali S."/>
            <person name="Gordon D."/>
            <person name="Cantsilieris S."/>
            <person name="Munson K."/>
            <person name="Nelson B."/>
            <person name="Raja A."/>
            <person name="Underwood J."/>
            <person name="Diekhans M."/>
            <person name="Fiddes I."/>
            <person name="Haussler D."/>
            <person name="Eichler E."/>
        </authorList>
    </citation>
    <scope>NUCLEOTIDE SEQUENCE [LARGE SCALE GENOMIC DNA]</scope>
    <source>
        <strain evidence="1">Yerkes chimp pedigree #C0471</strain>
    </source>
</reference>
<accession>A0A2J8MTW3</accession>
<dbReference type="GO" id="GO:0001682">
    <property type="term" value="P:tRNA 5'-leader removal"/>
    <property type="evidence" value="ECO:0007669"/>
    <property type="project" value="InterPro"/>
</dbReference>
<dbReference type="GO" id="GO:0030677">
    <property type="term" value="C:ribonuclease P complex"/>
    <property type="evidence" value="ECO:0007669"/>
    <property type="project" value="InterPro"/>
</dbReference>
<sequence>MATLRRLREAPRHLLVCEKSNFGHHKSRHRHLVQTHYYNYRVSFLIPECGILSEELKNLVMNTGPYYFVKNLPLHELITPEFISTFIKKEFYFGPLSAHPQRFLLCTNIQYKY</sequence>
<protein>
    <submittedName>
        <fullName evidence="1">RPP40 isoform 6</fullName>
    </submittedName>
</protein>
<dbReference type="InterPro" id="IPR013893">
    <property type="entry name" value="RNase_P_Rpp40"/>
</dbReference>
<dbReference type="Proteomes" id="UP000236370">
    <property type="component" value="Unassembled WGS sequence"/>
</dbReference>
<dbReference type="PANTHER" id="PTHR15396">
    <property type="entry name" value="RIBONUCLEASE P PROTEIN SUBUNIT P40"/>
    <property type="match status" value="1"/>
</dbReference>
<organism evidence="1 2">
    <name type="scientific">Pan troglodytes</name>
    <name type="common">Chimpanzee</name>
    <dbReference type="NCBI Taxonomy" id="9598"/>
    <lineage>
        <taxon>Eukaryota</taxon>
        <taxon>Metazoa</taxon>
        <taxon>Chordata</taxon>
        <taxon>Craniata</taxon>
        <taxon>Vertebrata</taxon>
        <taxon>Euteleostomi</taxon>
        <taxon>Mammalia</taxon>
        <taxon>Eutheria</taxon>
        <taxon>Euarchontoglires</taxon>
        <taxon>Primates</taxon>
        <taxon>Haplorrhini</taxon>
        <taxon>Catarrhini</taxon>
        <taxon>Hominidae</taxon>
        <taxon>Pan</taxon>
    </lineage>
</organism>
<dbReference type="AlphaFoldDB" id="A0A2J8MTW3"/>
<dbReference type="PANTHER" id="PTHR15396:SF1">
    <property type="entry name" value="RIBONUCLEASE P PROTEIN SUBUNIT P40"/>
    <property type="match status" value="1"/>
</dbReference>
<comment type="caution">
    <text evidence="1">The sequence shown here is derived from an EMBL/GenBank/DDBJ whole genome shotgun (WGS) entry which is preliminary data.</text>
</comment>
<dbReference type="EMBL" id="NBAG03000244">
    <property type="protein sequence ID" value="PNI62955.1"/>
    <property type="molecule type" value="Genomic_DNA"/>
</dbReference>
<proteinExistence type="predicted"/>
<name>A0A2J8MTW3_PANTR</name>
<evidence type="ECO:0000313" key="2">
    <source>
        <dbReference type="Proteomes" id="UP000236370"/>
    </source>
</evidence>
<gene>
    <name evidence="1" type="ORF">CK820_G0017277</name>
</gene>